<organism evidence="2 3">
    <name type="scientific">Verruconis gallopava</name>
    <dbReference type="NCBI Taxonomy" id="253628"/>
    <lineage>
        <taxon>Eukaryota</taxon>
        <taxon>Fungi</taxon>
        <taxon>Dikarya</taxon>
        <taxon>Ascomycota</taxon>
        <taxon>Pezizomycotina</taxon>
        <taxon>Dothideomycetes</taxon>
        <taxon>Pleosporomycetidae</taxon>
        <taxon>Venturiales</taxon>
        <taxon>Sympoventuriaceae</taxon>
        <taxon>Verruconis</taxon>
    </lineage>
</organism>
<dbReference type="RefSeq" id="XP_016215405.1">
    <property type="nucleotide sequence ID" value="XM_016356612.1"/>
</dbReference>
<dbReference type="EMBL" id="KN847537">
    <property type="protein sequence ID" value="KIW05536.1"/>
    <property type="molecule type" value="Genomic_DNA"/>
</dbReference>
<dbReference type="HOGENOM" id="CLU_1373169_0_0_1"/>
<evidence type="ECO:0000256" key="1">
    <source>
        <dbReference type="SAM" id="MobiDB-lite"/>
    </source>
</evidence>
<name>A0A0D1XS55_9PEZI</name>
<sequence length="199" mass="22324">MENTNHMRGQKDSQEIVQHSNKETAGKPPPGSTSKPTDLPPISTEHNAASGRMSRHESQSLTSSISMLSLQPQAPMFESPQTSLPQSDEEKALSQELALCDFRAYLLIMEAQNRERLRQLQGTENVYGEVVGDRPVDPYQPFVDHEIVVQADKLRLRRTELQHSLEQLTGRLYPMPDIYTLAVRTPALTCDAVDSRLVT</sequence>
<keyword evidence="3" id="KW-1185">Reference proteome</keyword>
<dbReference type="VEuPathDB" id="FungiDB:PV09_03416"/>
<proteinExistence type="predicted"/>
<protein>
    <submittedName>
        <fullName evidence="2">Uncharacterized protein</fullName>
    </submittedName>
</protein>
<evidence type="ECO:0000313" key="3">
    <source>
        <dbReference type="Proteomes" id="UP000053259"/>
    </source>
</evidence>
<dbReference type="Proteomes" id="UP000053259">
    <property type="component" value="Unassembled WGS sequence"/>
</dbReference>
<feature type="region of interest" description="Disordered" evidence="1">
    <location>
        <begin position="1"/>
        <end position="64"/>
    </location>
</feature>
<reference evidence="2 3" key="1">
    <citation type="submission" date="2015-01" db="EMBL/GenBank/DDBJ databases">
        <title>The Genome Sequence of Ochroconis gallopava CBS43764.</title>
        <authorList>
            <consortium name="The Broad Institute Genomics Platform"/>
            <person name="Cuomo C."/>
            <person name="de Hoog S."/>
            <person name="Gorbushina A."/>
            <person name="Stielow B."/>
            <person name="Teixiera M."/>
            <person name="Abouelleil A."/>
            <person name="Chapman S.B."/>
            <person name="Priest M."/>
            <person name="Young S.K."/>
            <person name="Wortman J."/>
            <person name="Nusbaum C."/>
            <person name="Birren B."/>
        </authorList>
    </citation>
    <scope>NUCLEOTIDE SEQUENCE [LARGE SCALE GENOMIC DNA]</scope>
    <source>
        <strain evidence="2 3">CBS 43764</strain>
    </source>
</reference>
<dbReference type="GeneID" id="27311389"/>
<gene>
    <name evidence="2" type="ORF">PV09_03416</name>
</gene>
<evidence type="ECO:0000313" key="2">
    <source>
        <dbReference type="EMBL" id="KIW05536.1"/>
    </source>
</evidence>
<feature type="compositionally biased region" description="Basic and acidic residues" evidence="1">
    <location>
        <begin position="9"/>
        <end position="25"/>
    </location>
</feature>
<dbReference type="AlphaFoldDB" id="A0A0D1XS55"/>
<dbReference type="InParanoid" id="A0A0D1XS55"/>
<accession>A0A0D1XS55</accession>